<dbReference type="EMBL" id="JAEMNV010000014">
    <property type="protein sequence ID" value="MBJ8342777.1"/>
    <property type="molecule type" value="Genomic_DNA"/>
</dbReference>
<protein>
    <submittedName>
        <fullName evidence="3">IPT/TIG domain-containing protein</fullName>
    </submittedName>
</protein>
<dbReference type="Proteomes" id="UP000655868">
    <property type="component" value="Unassembled WGS sequence"/>
</dbReference>
<dbReference type="GO" id="GO:0005975">
    <property type="term" value="P:carbohydrate metabolic process"/>
    <property type="evidence" value="ECO:0007669"/>
    <property type="project" value="UniProtKB-ARBA"/>
</dbReference>
<dbReference type="InterPro" id="IPR002909">
    <property type="entry name" value="IPT_dom"/>
</dbReference>
<feature type="compositionally biased region" description="Low complexity" evidence="1">
    <location>
        <begin position="185"/>
        <end position="203"/>
    </location>
</feature>
<name>A0A934NWY4_9NOCA</name>
<reference evidence="3" key="1">
    <citation type="submission" date="2020-12" db="EMBL/GenBank/DDBJ databases">
        <title>Antrihabitans popcorni sp. nov. and Antrihabitans auranticaus sp. nov., isolated from a larva cave.</title>
        <authorList>
            <person name="Lee S.D."/>
            <person name="Kim I.S."/>
        </authorList>
    </citation>
    <scope>NUCLEOTIDE SEQUENCE</scope>
    <source>
        <strain evidence="3">YC3-6</strain>
    </source>
</reference>
<gene>
    <name evidence="3" type="ORF">JGU71_28195</name>
</gene>
<sequence>MADSANVSVATPRPGGVGVFYRAPLGTTAPTDAIASLSNLFKDHGYVGESGIVNSASRDVQKKKSFGGATVATLQNDYTETYQVTLLEDKNAETLRTVFGDSNVEVDEDGFPIKVRHNKSILPKSFYVVDTIDGEGMLQRDLIEIGQVTTVGDITKVHTDTVEYTLTIECFENADGDTVVELREPPSGSSSAVPTVTGVTPTGNFGTAGGQLRTIRGRGFDGTTGITIGGTAVTAFQVLTDNSISVITPAKTAGPHNVIVTDANGPSAAFAVTYA</sequence>
<evidence type="ECO:0000313" key="3">
    <source>
        <dbReference type="EMBL" id="MBJ8342777.1"/>
    </source>
</evidence>
<evidence type="ECO:0000256" key="1">
    <source>
        <dbReference type="SAM" id="MobiDB-lite"/>
    </source>
</evidence>
<dbReference type="SUPFAM" id="SSF81296">
    <property type="entry name" value="E set domains"/>
    <property type="match status" value="1"/>
</dbReference>
<dbReference type="AlphaFoldDB" id="A0A934NWY4"/>
<dbReference type="InterPro" id="IPR013783">
    <property type="entry name" value="Ig-like_fold"/>
</dbReference>
<dbReference type="Gene3D" id="2.60.40.10">
    <property type="entry name" value="Immunoglobulins"/>
    <property type="match status" value="1"/>
</dbReference>
<feature type="domain" description="IPT/TIG" evidence="2">
    <location>
        <begin position="194"/>
        <end position="274"/>
    </location>
</feature>
<dbReference type="Pfam" id="PF01833">
    <property type="entry name" value="TIG"/>
    <property type="match status" value="1"/>
</dbReference>
<dbReference type="InterPro" id="IPR058154">
    <property type="entry name" value="Bxb1_TTP-like"/>
</dbReference>
<comment type="caution">
    <text evidence="3">The sequence shown here is derived from an EMBL/GenBank/DDBJ whole genome shotgun (WGS) entry which is preliminary data.</text>
</comment>
<accession>A0A934NWY4</accession>
<dbReference type="Pfam" id="PF25681">
    <property type="entry name" value="Phage_TTP_17"/>
    <property type="match status" value="1"/>
</dbReference>
<organism evidence="3 4">
    <name type="scientific">Antrihabitans stalagmiti</name>
    <dbReference type="NCBI Taxonomy" id="2799499"/>
    <lineage>
        <taxon>Bacteria</taxon>
        <taxon>Bacillati</taxon>
        <taxon>Actinomycetota</taxon>
        <taxon>Actinomycetes</taxon>
        <taxon>Mycobacteriales</taxon>
        <taxon>Nocardiaceae</taxon>
        <taxon>Antrihabitans</taxon>
    </lineage>
</organism>
<proteinExistence type="predicted"/>
<dbReference type="RefSeq" id="WP_199708480.1">
    <property type="nucleotide sequence ID" value="NZ_JAEMNV010000014.1"/>
</dbReference>
<evidence type="ECO:0000313" key="4">
    <source>
        <dbReference type="Proteomes" id="UP000655868"/>
    </source>
</evidence>
<feature type="region of interest" description="Disordered" evidence="1">
    <location>
        <begin position="185"/>
        <end position="208"/>
    </location>
</feature>
<keyword evidence="4" id="KW-1185">Reference proteome</keyword>
<dbReference type="InterPro" id="IPR014756">
    <property type="entry name" value="Ig_E-set"/>
</dbReference>
<evidence type="ECO:0000259" key="2">
    <source>
        <dbReference type="Pfam" id="PF01833"/>
    </source>
</evidence>